<keyword evidence="3" id="KW-0804">Transcription</keyword>
<evidence type="ECO:0000256" key="2">
    <source>
        <dbReference type="ARBA" id="ARBA00023125"/>
    </source>
</evidence>
<protein>
    <submittedName>
        <fullName evidence="6">Helix-turn-helix transcriptional regulator</fullName>
    </submittedName>
</protein>
<dbReference type="EMBL" id="PPTU01000032">
    <property type="protein sequence ID" value="RDB66771.1"/>
    <property type="molecule type" value="Genomic_DNA"/>
</dbReference>
<dbReference type="CDD" id="cd06170">
    <property type="entry name" value="LuxR_C_like"/>
    <property type="match status" value="1"/>
</dbReference>
<keyword evidence="4" id="KW-0812">Transmembrane</keyword>
<accession>A0A369M4V8</accession>
<dbReference type="RefSeq" id="WP_114534588.1">
    <property type="nucleotide sequence ID" value="NZ_PPTU01000032.1"/>
</dbReference>
<evidence type="ECO:0000259" key="5">
    <source>
        <dbReference type="PROSITE" id="PS50043"/>
    </source>
</evidence>
<dbReference type="AlphaFoldDB" id="A0A369M4V8"/>
<evidence type="ECO:0000256" key="3">
    <source>
        <dbReference type="ARBA" id="ARBA00023163"/>
    </source>
</evidence>
<dbReference type="Gene3D" id="1.10.10.10">
    <property type="entry name" value="Winged helix-like DNA-binding domain superfamily/Winged helix DNA-binding domain"/>
    <property type="match status" value="1"/>
</dbReference>
<evidence type="ECO:0000313" key="6">
    <source>
        <dbReference type="EMBL" id="RDB66771.1"/>
    </source>
</evidence>
<feature type="transmembrane region" description="Helical" evidence="4">
    <location>
        <begin position="170"/>
        <end position="190"/>
    </location>
</feature>
<feature type="transmembrane region" description="Helical" evidence="4">
    <location>
        <begin position="131"/>
        <end position="150"/>
    </location>
</feature>
<reference evidence="6 7" key="1">
    <citation type="journal article" date="2018" name="Elife">
        <title>Discovery and characterization of a prevalent human gut bacterial enzyme sufficient for the inactivation of a family of plant toxins.</title>
        <authorList>
            <person name="Koppel N."/>
            <person name="Bisanz J.E."/>
            <person name="Pandelia M.E."/>
            <person name="Turnbaugh P.J."/>
            <person name="Balskus E.P."/>
        </authorList>
    </citation>
    <scope>NUCLEOTIDE SEQUENCE [LARGE SCALE GENOMIC DNA]</scope>
    <source>
        <strain evidence="6 7">W1 BHI 6</strain>
    </source>
</reference>
<dbReference type="InterPro" id="IPR016032">
    <property type="entry name" value="Sig_transdc_resp-reg_C-effctor"/>
</dbReference>
<evidence type="ECO:0000256" key="1">
    <source>
        <dbReference type="ARBA" id="ARBA00023015"/>
    </source>
</evidence>
<dbReference type="SMART" id="SM00421">
    <property type="entry name" value="HTH_LUXR"/>
    <property type="match status" value="1"/>
</dbReference>
<keyword evidence="2" id="KW-0238">DNA-binding</keyword>
<dbReference type="InterPro" id="IPR036388">
    <property type="entry name" value="WH-like_DNA-bd_sf"/>
</dbReference>
<organism evidence="6 7">
    <name type="scientific">Eggerthella lenta</name>
    <name type="common">Eubacterium lentum</name>
    <dbReference type="NCBI Taxonomy" id="84112"/>
    <lineage>
        <taxon>Bacteria</taxon>
        <taxon>Bacillati</taxon>
        <taxon>Actinomycetota</taxon>
        <taxon>Coriobacteriia</taxon>
        <taxon>Eggerthellales</taxon>
        <taxon>Eggerthellaceae</taxon>
        <taxon>Eggerthella</taxon>
    </lineage>
</organism>
<evidence type="ECO:0000313" key="7">
    <source>
        <dbReference type="Proteomes" id="UP000253970"/>
    </source>
</evidence>
<feature type="transmembrane region" description="Helical" evidence="4">
    <location>
        <begin position="104"/>
        <end position="125"/>
    </location>
</feature>
<dbReference type="PANTHER" id="PTHR44688">
    <property type="entry name" value="DNA-BINDING TRANSCRIPTIONAL ACTIVATOR DEVR_DOSR"/>
    <property type="match status" value="1"/>
</dbReference>
<feature type="transmembrane region" description="Helical" evidence="4">
    <location>
        <begin position="6"/>
        <end position="27"/>
    </location>
</feature>
<dbReference type="GO" id="GO:0003677">
    <property type="term" value="F:DNA binding"/>
    <property type="evidence" value="ECO:0007669"/>
    <property type="project" value="UniProtKB-KW"/>
</dbReference>
<feature type="transmembrane region" description="Helical" evidence="4">
    <location>
        <begin position="34"/>
        <end position="53"/>
    </location>
</feature>
<dbReference type="Proteomes" id="UP000253970">
    <property type="component" value="Unassembled WGS sequence"/>
</dbReference>
<evidence type="ECO:0000256" key="4">
    <source>
        <dbReference type="SAM" id="Phobius"/>
    </source>
</evidence>
<dbReference type="Pfam" id="PF00196">
    <property type="entry name" value="GerE"/>
    <property type="match status" value="1"/>
</dbReference>
<dbReference type="PRINTS" id="PR00038">
    <property type="entry name" value="HTHLUXR"/>
</dbReference>
<keyword evidence="1" id="KW-0805">Transcription regulation</keyword>
<dbReference type="SUPFAM" id="SSF46894">
    <property type="entry name" value="C-terminal effector domain of the bipartite response regulators"/>
    <property type="match status" value="1"/>
</dbReference>
<sequence length="321" mass="36388">MGFVLFHFTLIVLLASVLTSAACLSAYLVSRKRVLLFAFPAFLFYFFDVAWVLQDELMYPGLDAQMTSAYLMVRSYASILAGAGFLVSFWLVVCTVLGEKSRALMAVPGVVFVVASAVVLIVFPEGNVQRFTFYTLRALLLFWMPGFAAYRYRTTDDSVERGRLRRHLRLYVALWVLGVLVVAEDVLFFLVVDPATLGIGPWAFTSERNYAENALMLVCMFVACRDAFRTLALRFEHPPAPGGERREAVLNDTLMRYGKQHQLSEREREVLYLVLQGNDNQNIASSLQLSPSTVKVHVHNILQKSGQANRQELIRDFWRMS</sequence>
<comment type="caution">
    <text evidence="6">The sequence shown here is derived from an EMBL/GenBank/DDBJ whole genome shotgun (WGS) entry which is preliminary data.</text>
</comment>
<feature type="transmembrane region" description="Helical" evidence="4">
    <location>
        <begin position="73"/>
        <end position="97"/>
    </location>
</feature>
<dbReference type="InterPro" id="IPR000792">
    <property type="entry name" value="Tscrpt_reg_LuxR_C"/>
</dbReference>
<dbReference type="GO" id="GO:0006355">
    <property type="term" value="P:regulation of DNA-templated transcription"/>
    <property type="evidence" value="ECO:0007669"/>
    <property type="project" value="InterPro"/>
</dbReference>
<dbReference type="PROSITE" id="PS50043">
    <property type="entry name" value="HTH_LUXR_2"/>
    <property type="match status" value="1"/>
</dbReference>
<gene>
    <name evidence="6" type="ORF">C1875_13685</name>
</gene>
<proteinExistence type="predicted"/>
<dbReference type="PANTHER" id="PTHR44688:SF16">
    <property type="entry name" value="DNA-BINDING TRANSCRIPTIONAL ACTIVATOR DEVR_DOSR"/>
    <property type="match status" value="1"/>
</dbReference>
<dbReference type="PROSITE" id="PS00622">
    <property type="entry name" value="HTH_LUXR_1"/>
    <property type="match status" value="1"/>
</dbReference>
<keyword evidence="4" id="KW-0472">Membrane</keyword>
<keyword evidence="4" id="KW-1133">Transmembrane helix</keyword>
<feature type="domain" description="HTH luxR-type" evidence="5">
    <location>
        <begin position="256"/>
        <end position="321"/>
    </location>
</feature>
<name>A0A369M4V8_EGGLN</name>